<sequence length="141" mass="16320">MNIESITVCEDTTSDFKPINITNTFYPEQSGSVQVLVQLSEIHTTTDVNFHWYISDEPEVPLATYTFTLERKSKKTRYAVGALDLRALLQLKEFNIFQKWFTIIEVEDSKRRVDFFLKKMGYGPSTLSNNFVNVPRINLKG</sequence>
<accession>A0ABY3B5R6</accession>
<comment type="caution">
    <text evidence="1">The sequence shown here is derived from an EMBL/GenBank/DDBJ whole genome shotgun (WGS) entry which is preliminary data.</text>
</comment>
<name>A0ABY3B5R6_9BACL</name>
<gene>
    <name evidence="1" type="ORF">FKV70_20865</name>
</gene>
<dbReference type="EMBL" id="VIJZ01000010">
    <property type="protein sequence ID" value="TQR96781.1"/>
    <property type="molecule type" value="Genomic_DNA"/>
</dbReference>
<organism evidence="1 2">
    <name type="scientific">Paenibacillus ottowii</name>
    <dbReference type="NCBI Taxonomy" id="2315729"/>
    <lineage>
        <taxon>Bacteria</taxon>
        <taxon>Bacillati</taxon>
        <taxon>Bacillota</taxon>
        <taxon>Bacilli</taxon>
        <taxon>Bacillales</taxon>
        <taxon>Paenibacillaceae</taxon>
        <taxon>Paenibacillus</taxon>
    </lineage>
</organism>
<dbReference type="RefSeq" id="WP_142614136.1">
    <property type="nucleotide sequence ID" value="NZ_VIJZ01000010.1"/>
</dbReference>
<reference evidence="1 2" key="1">
    <citation type="submission" date="2019-07" db="EMBL/GenBank/DDBJ databases">
        <title>Paenibacillus ottowii sp. nov. isolated from a fermentation system processing bovine manure.</title>
        <authorList>
            <person name="Velazquez L.F."/>
            <person name="Rajbanshi S."/>
            <person name="Guan S."/>
            <person name="Hinchee M."/>
            <person name="Welsh A."/>
        </authorList>
    </citation>
    <scope>NUCLEOTIDE SEQUENCE [LARGE SCALE GENOMIC DNA]</scope>
    <source>
        <strain evidence="1 2">MS2379</strain>
    </source>
</reference>
<evidence type="ECO:0000313" key="1">
    <source>
        <dbReference type="EMBL" id="TQR96781.1"/>
    </source>
</evidence>
<dbReference type="Proteomes" id="UP000319219">
    <property type="component" value="Unassembled WGS sequence"/>
</dbReference>
<protein>
    <submittedName>
        <fullName evidence="1">Uncharacterized protein</fullName>
    </submittedName>
</protein>
<proteinExistence type="predicted"/>
<evidence type="ECO:0000313" key="2">
    <source>
        <dbReference type="Proteomes" id="UP000319219"/>
    </source>
</evidence>
<keyword evidence="2" id="KW-1185">Reference proteome</keyword>